<dbReference type="EMBL" id="JAPUUL010000655">
    <property type="protein sequence ID" value="KAJ8129809.1"/>
    <property type="molecule type" value="Genomic_DNA"/>
</dbReference>
<name>A0ACC2JR05_9PEZI</name>
<protein>
    <submittedName>
        <fullName evidence="1">Uncharacterized protein</fullName>
    </submittedName>
</protein>
<evidence type="ECO:0000313" key="2">
    <source>
        <dbReference type="Proteomes" id="UP001153332"/>
    </source>
</evidence>
<dbReference type="Proteomes" id="UP001153332">
    <property type="component" value="Unassembled WGS sequence"/>
</dbReference>
<reference evidence="1" key="1">
    <citation type="submission" date="2022-12" db="EMBL/GenBank/DDBJ databases">
        <title>Genome Sequence of Lasiodiplodia mahajangana.</title>
        <authorList>
            <person name="Buettner E."/>
        </authorList>
    </citation>
    <scope>NUCLEOTIDE SEQUENCE</scope>
    <source>
        <strain evidence="1">VT137</strain>
    </source>
</reference>
<gene>
    <name evidence="1" type="ORF">O1611_g3823</name>
</gene>
<organism evidence="1 2">
    <name type="scientific">Lasiodiplodia mahajangana</name>
    <dbReference type="NCBI Taxonomy" id="1108764"/>
    <lineage>
        <taxon>Eukaryota</taxon>
        <taxon>Fungi</taxon>
        <taxon>Dikarya</taxon>
        <taxon>Ascomycota</taxon>
        <taxon>Pezizomycotina</taxon>
        <taxon>Dothideomycetes</taxon>
        <taxon>Dothideomycetes incertae sedis</taxon>
        <taxon>Botryosphaeriales</taxon>
        <taxon>Botryosphaeriaceae</taxon>
        <taxon>Lasiodiplodia</taxon>
    </lineage>
</organism>
<keyword evidence="2" id="KW-1185">Reference proteome</keyword>
<sequence length="471" mass="51303">MVRKTYTEAFVAFAALASQADAFWRLPCSSPVVVERADPIRNPNAVSPHVHTVMGSNAFNFTMNYEDTQTAECSTCKAVEDLSSYWVPSLYYHAKNGSFIAVKQSGGALIYYLQRSDPNDPNAAEGLVAFPKDFRMVAGDPNNRNYTDTLEQRAVSFVCLGTEGPATFELPGQNCPGGLRAQLTMPSCWDGKNLDSPDHKSHMAYPSGLDNGVCPDSHPKRFITVFYEVTWGVDDFKDMWYGDKQPFVFSNGDMTGRGYHGDFINGWDIPTLQKAINECNAESGNIEECSAFTFREDNDMTACKVLPRVNETVSGVLSALPGCNPIQSGPEPAVEKSDCRSAVSQIGDPILPFTDMSQKLGWKYIACAKDPAGQSRTLSNVYVDQPDMTVEKCISVCGNQGYTYAGVEYRSQCFCGNDIAQDRMPANGTLGDCSMACAGDSSEFCGGAARISVYTKCSDPSNCLNDNDGMP</sequence>
<accession>A0ACC2JR05</accession>
<comment type="caution">
    <text evidence="1">The sequence shown here is derived from an EMBL/GenBank/DDBJ whole genome shotgun (WGS) entry which is preliminary data.</text>
</comment>
<evidence type="ECO:0000313" key="1">
    <source>
        <dbReference type="EMBL" id="KAJ8129809.1"/>
    </source>
</evidence>
<proteinExistence type="predicted"/>